<dbReference type="CDD" id="cd22160">
    <property type="entry name" value="F-box_AtFBL13-like"/>
    <property type="match status" value="1"/>
</dbReference>
<dbReference type="InterPro" id="IPR032675">
    <property type="entry name" value="LRR_dom_sf"/>
</dbReference>
<dbReference type="InterPro" id="IPR055302">
    <property type="entry name" value="F-box_dom-containing"/>
</dbReference>
<dbReference type="InterPro" id="IPR053781">
    <property type="entry name" value="F-box_AtFBL13-like"/>
</dbReference>
<reference evidence="3" key="1">
    <citation type="submission" date="2023-07" db="EMBL/GenBank/DDBJ databases">
        <title>A chromosome-level genome assembly of Lolium multiflorum.</title>
        <authorList>
            <person name="Chen Y."/>
            <person name="Copetti D."/>
            <person name="Kolliker R."/>
            <person name="Studer B."/>
        </authorList>
    </citation>
    <scope>NUCLEOTIDE SEQUENCE</scope>
    <source>
        <strain evidence="3">02402/16</strain>
        <tissue evidence="3">Leaf</tissue>
    </source>
</reference>
<dbReference type="SUPFAM" id="SSF81383">
    <property type="entry name" value="F-box domain"/>
    <property type="match status" value="1"/>
</dbReference>
<dbReference type="PROSITE" id="PS50057">
    <property type="entry name" value="FERM_3"/>
    <property type="match status" value="1"/>
</dbReference>
<keyword evidence="4" id="KW-1185">Reference proteome</keyword>
<protein>
    <recommendedName>
        <fullName evidence="2">FERM domain-containing protein</fullName>
    </recommendedName>
</protein>
<dbReference type="InterPro" id="IPR006566">
    <property type="entry name" value="FBD"/>
</dbReference>
<dbReference type="Proteomes" id="UP001231189">
    <property type="component" value="Unassembled WGS sequence"/>
</dbReference>
<evidence type="ECO:0000313" key="4">
    <source>
        <dbReference type="Proteomes" id="UP001231189"/>
    </source>
</evidence>
<dbReference type="EMBL" id="JAUUTY010000005">
    <property type="protein sequence ID" value="KAK1626206.1"/>
    <property type="molecule type" value="Genomic_DNA"/>
</dbReference>
<sequence length="442" mass="49107">MEIEMEAGGPSSKRRRSVSPGKDEDGGGVDRISALPDAVLGEIITLLPTKDGGRTRILASRWRHLWRSAPLNLQCRDLGQLAGVLVSRILSSHQGPGRRFCITQGSTTTMDAWLRSAALDNLQELDVWYGPHRPLPASTLRFSATLRVFTIGGCDLSNTTVQPLHFPLLKQLGIEHASVSEHSLHNLIASCPILECFFIKYSVGFSSIRINSPSIESIAVSRCGADGSGFHLVGQIHLHELIIENAPCLETLLDLCNKCLHVSVVSAPKLDTLGFLSEQLSDGMGMDLSTRLVFGSTAIQGLRVYGLAMVVRTVKVLAIRVETLNLDVVIELMRCFPCLEKLYIQGWSTTEKNLWRRKHRELIKCFDICLKTIVISTYIGLWSEVNFATFFVLNAKSLELMIFEVNSANEEFISKAQKKLQLDNRASRGLLLPDLHFQWLTL</sequence>
<evidence type="ECO:0000256" key="1">
    <source>
        <dbReference type="SAM" id="MobiDB-lite"/>
    </source>
</evidence>
<comment type="caution">
    <text evidence="3">The sequence shown here is derived from an EMBL/GenBank/DDBJ whole genome shotgun (WGS) entry which is preliminary data.</text>
</comment>
<dbReference type="InterPro" id="IPR036047">
    <property type="entry name" value="F-box-like_dom_sf"/>
</dbReference>
<dbReference type="Pfam" id="PF24758">
    <property type="entry name" value="LRR_At5g56370"/>
    <property type="match status" value="1"/>
</dbReference>
<feature type="domain" description="FERM" evidence="2">
    <location>
        <begin position="386"/>
        <end position="442"/>
    </location>
</feature>
<proteinExistence type="predicted"/>
<feature type="region of interest" description="Disordered" evidence="1">
    <location>
        <begin position="1"/>
        <end position="31"/>
    </location>
</feature>
<organism evidence="3 4">
    <name type="scientific">Lolium multiflorum</name>
    <name type="common">Italian ryegrass</name>
    <name type="synonym">Lolium perenne subsp. multiflorum</name>
    <dbReference type="NCBI Taxonomy" id="4521"/>
    <lineage>
        <taxon>Eukaryota</taxon>
        <taxon>Viridiplantae</taxon>
        <taxon>Streptophyta</taxon>
        <taxon>Embryophyta</taxon>
        <taxon>Tracheophyta</taxon>
        <taxon>Spermatophyta</taxon>
        <taxon>Magnoliopsida</taxon>
        <taxon>Liliopsida</taxon>
        <taxon>Poales</taxon>
        <taxon>Poaceae</taxon>
        <taxon>BOP clade</taxon>
        <taxon>Pooideae</taxon>
        <taxon>Poodae</taxon>
        <taxon>Poeae</taxon>
        <taxon>Poeae Chloroplast Group 2 (Poeae type)</taxon>
        <taxon>Loliodinae</taxon>
        <taxon>Loliinae</taxon>
        <taxon>Lolium</taxon>
    </lineage>
</organism>
<dbReference type="Gene3D" id="3.80.10.10">
    <property type="entry name" value="Ribonuclease Inhibitor"/>
    <property type="match status" value="1"/>
</dbReference>
<dbReference type="Pfam" id="PF08387">
    <property type="entry name" value="FBD"/>
    <property type="match status" value="1"/>
</dbReference>
<evidence type="ECO:0000313" key="3">
    <source>
        <dbReference type="EMBL" id="KAK1626206.1"/>
    </source>
</evidence>
<dbReference type="InterPro" id="IPR055411">
    <property type="entry name" value="LRR_FXL15/At3g58940/PEG3-like"/>
</dbReference>
<dbReference type="PANTHER" id="PTHR32141:SF123">
    <property type="entry name" value="F-BOX DOMAIN-CONTAINING PROTEIN"/>
    <property type="match status" value="1"/>
</dbReference>
<dbReference type="PANTHER" id="PTHR32141">
    <property type="match status" value="1"/>
</dbReference>
<accession>A0AAD8VYU1</accession>
<evidence type="ECO:0000259" key="2">
    <source>
        <dbReference type="PROSITE" id="PS50057"/>
    </source>
</evidence>
<dbReference type="SUPFAM" id="SSF52047">
    <property type="entry name" value="RNI-like"/>
    <property type="match status" value="1"/>
</dbReference>
<gene>
    <name evidence="3" type="ORF">QYE76_000521</name>
</gene>
<dbReference type="AlphaFoldDB" id="A0AAD8VYU1"/>
<name>A0AAD8VYU1_LOLMU</name>
<dbReference type="InterPro" id="IPR000299">
    <property type="entry name" value="FERM_domain"/>
</dbReference>